<name>A0A939PH96_9ACTN</name>
<dbReference type="InterPro" id="IPR025996">
    <property type="entry name" value="MT1864/Rv1816-like_C"/>
</dbReference>
<dbReference type="PROSITE" id="PS50977">
    <property type="entry name" value="HTH_TETR_2"/>
    <property type="match status" value="1"/>
</dbReference>
<keyword evidence="1" id="KW-0805">Transcription regulation</keyword>
<evidence type="ECO:0000313" key="6">
    <source>
        <dbReference type="EMBL" id="MBO2452651.1"/>
    </source>
</evidence>
<proteinExistence type="predicted"/>
<dbReference type="PRINTS" id="PR00455">
    <property type="entry name" value="HTHTETR"/>
</dbReference>
<feature type="DNA-binding region" description="H-T-H motif" evidence="4">
    <location>
        <begin position="26"/>
        <end position="45"/>
    </location>
</feature>
<evidence type="ECO:0000256" key="3">
    <source>
        <dbReference type="ARBA" id="ARBA00023163"/>
    </source>
</evidence>
<gene>
    <name evidence="6" type="ORF">J4573_36550</name>
</gene>
<evidence type="ECO:0000256" key="2">
    <source>
        <dbReference type="ARBA" id="ARBA00023125"/>
    </source>
</evidence>
<accession>A0A939PH96</accession>
<dbReference type="PANTHER" id="PTHR30055:SF220">
    <property type="entry name" value="TETR-FAMILY REGULATORY PROTEIN"/>
    <property type="match status" value="1"/>
</dbReference>
<dbReference type="InterPro" id="IPR009057">
    <property type="entry name" value="Homeodomain-like_sf"/>
</dbReference>
<dbReference type="SUPFAM" id="SSF46689">
    <property type="entry name" value="Homeodomain-like"/>
    <property type="match status" value="1"/>
</dbReference>
<dbReference type="SUPFAM" id="SSF48498">
    <property type="entry name" value="Tetracyclin repressor-like, C-terminal domain"/>
    <property type="match status" value="1"/>
</dbReference>
<feature type="domain" description="HTH tetR-type" evidence="5">
    <location>
        <begin position="3"/>
        <end position="63"/>
    </location>
</feature>
<evidence type="ECO:0000256" key="1">
    <source>
        <dbReference type="ARBA" id="ARBA00023015"/>
    </source>
</evidence>
<dbReference type="InterPro" id="IPR050109">
    <property type="entry name" value="HTH-type_TetR-like_transc_reg"/>
</dbReference>
<dbReference type="InterPro" id="IPR036271">
    <property type="entry name" value="Tet_transcr_reg_TetR-rel_C_sf"/>
</dbReference>
<keyword evidence="3" id="KW-0804">Transcription</keyword>
<comment type="caution">
    <text evidence="6">The sequence shown here is derived from an EMBL/GenBank/DDBJ whole genome shotgun (WGS) entry which is preliminary data.</text>
</comment>
<keyword evidence="2 4" id="KW-0238">DNA-binding</keyword>
<protein>
    <submittedName>
        <fullName evidence="6">TetR/AcrR family transcriptional regulator</fullName>
    </submittedName>
</protein>
<sequence length="187" mass="19656">MRPSTREALVGAAAELLDEGGPEAVTLREVGRRSGVSHNAPYKHFADKEALLAAVAARELGHRAVFLATAAEQPPGEAVRTAMHGYIAWALANPRRFKLVYGTWRTGSPELADAAHAARSRLVGLVTAAQKAGTLPDGDAERLTSLILALAHGAVDLALSGHLARDGKGRADPDDLIDDLFGQLAKS</sequence>
<dbReference type="Proteomes" id="UP000669179">
    <property type="component" value="Unassembled WGS sequence"/>
</dbReference>
<dbReference type="EMBL" id="JAGEOJ010000017">
    <property type="protein sequence ID" value="MBO2452651.1"/>
    <property type="molecule type" value="Genomic_DNA"/>
</dbReference>
<dbReference type="Pfam" id="PF13305">
    <property type="entry name" value="TetR_C_33"/>
    <property type="match status" value="1"/>
</dbReference>
<evidence type="ECO:0000313" key="7">
    <source>
        <dbReference type="Proteomes" id="UP000669179"/>
    </source>
</evidence>
<dbReference type="GO" id="GO:0003700">
    <property type="term" value="F:DNA-binding transcription factor activity"/>
    <property type="evidence" value="ECO:0007669"/>
    <property type="project" value="TreeGrafter"/>
</dbReference>
<keyword evidence="7" id="KW-1185">Reference proteome</keyword>
<evidence type="ECO:0000259" key="5">
    <source>
        <dbReference type="PROSITE" id="PS50977"/>
    </source>
</evidence>
<dbReference type="Gene3D" id="1.10.357.10">
    <property type="entry name" value="Tetracycline Repressor, domain 2"/>
    <property type="match status" value="1"/>
</dbReference>
<evidence type="ECO:0000256" key="4">
    <source>
        <dbReference type="PROSITE-ProRule" id="PRU00335"/>
    </source>
</evidence>
<dbReference type="PANTHER" id="PTHR30055">
    <property type="entry name" value="HTH-TYPE TRANSCRIPTIONAL REGULATOR RUTR"/>
    <property type="match status" value="1"/>
</dbReference>
<dbReference type="RefSeq" id="WP_208260679.1">
    <property type="nucleotide sequence ID" value="NZ_JAGEOJ010000017.1"/>
</dbReference>
<dbReference type="AlphaFoldDB" id="A0A939PH96"/>
<dbReference type="InterPro" id="IPR001647">
    <property type="entry name" value="HTH_TetR"/>
</dbReference>
<dbReference type="Pfam" id="PF00440">
    <property type="entry name" value="TetR_N"/>
    <property type="match status" value="1"/>
</dbReference>
<reference evidence="6" key="1">
    <citation type="submission" date="2021-03" db="EMBL/GenBank/DDBJ databases">
        <authorList>
            <person name="Kanchanasin P."/>
            <person name="Saeng-In P."/>
            <person name="Phongsopitanun W."/>
            <person name="Yuki M."/>
            <person name="Kudo T."/>
            <person name="Ohkuma M."/>
            <person name="Tanasupawat S."/>
        </authorList>
    </citation>
    <scope>NUCLEOTIDE SEQUENCE</scope>
    <source>
        <strain evidence="6">GKU 128</strain>
    </source>
</reference>
<organism evidence="6 7">
    <name type="scientific">Actinomadura barringtoniae</name>
    <dbReference type="NCBI Taxonomy" id="1427535"/>
    <lineage>
        <taxon>Bacteria</taxon>
        <taxon>Bacillati</taxon>
        <taxon>Actinomycetota</taxon>
        <taxon>Actinomycetes</taxon>
        <taxon>Streptosporangiales</taxon>
        <taxon>Thermomonosporaceae</taxon>
        <taxon>Actinomadura</taxon>
    </lineage>
</organism>
<dbReference type="GO" id="GO:0000976">
    <property type="term" value="F:transcription cis-regulatory region binding"/>
    <property type="evidence" value="ECO:0007669"/>
    <property type="project" value="TreeGrafter"/>
</dbReference>